<protein>
    <submittedName>
        <fullName evidence="8">Heavy metal transport detoxification superfamily</fullName>
    </submittedName>
</protein>
<dbReference type="Proteomes" id="UP000594638">
    <property type="component" value="Unassembled WGS sequence"/>
</dbReference>
<evidence type="ECO:0000313" key="9">
    <source>
        <dbReference type="Proteomes" id="UP000594638"/>
    </source>
</evidence>
<dbReference type="EMBL" id="CACTIH010000022">
    <property type="protein sequence ID" value="CAA2935109.1"/>
    <property type="molecule type" value="Genomic_DNA"/>
</dbReference>
<evidence type="ECO:0000256" key="2">
    <source>
        <dbReference type="ARBA" id="ARBA00022481"/>
    </source>
</evidence>
<dbReference type="InterPro" id="IPR006121">
    <property type="entry name" value="HMA_dom"/>
</dbReference>
<sequence>MEYPNHDLTSVFKVENLCCKAFQKKLKKDLSKIPGVYNVAIHPERSLVLVKGKVDPTFVKAVVAKLGKNAQFLSHERQPRNNREHVDEHPNYPNGTGNTSHQNWMHKNCSCPDCNGHKMEENFHGFHDHVNRPGRKMEDNFNRFRDHFPPDADERVCRDEHCKIHHPRNMYNDHMHGRESTGMFGHFAQRPYHGINSRFRKYRDEHYPFRDDTYLQPTRMPPPASYGFSSERPMPPYDDFHTSFSGENARNCCLM</sequence>
<keyword evidence="3" id="KW-0479">Metal-binding</keyword>
<evidence type="ECO:0000259" key="7">
    <source>
        <dbReference type="PROSITE" id="PS50846"/>
    </source>
</evidence>
<accession>A0A8S0PCP1</accession>
<dbReference type="CDD" id="cd00371">
    <property type="entry name" value="HMA"/>
    <property type="match status" value="1"/>
</dbReference>
<dbReference type="Gramene" id="OE9A103578T1">
    <property type="protein sequence ID" value="OE9A103578C1"/>
    <property type="gene ID" value="OE9A103578"/>
</dbReference>
<keyword evidence="4" id="KW-0449">Lipoprotein</keyword>
<dbReference type="Gene3D" id="3.30.70.100">
    <property type="match status" value="1"/>
</dbReference>
<gene>
    <name evidence="8" type="ORF">OLEA9_A103578</name>
</gene>
<dbReference type="GO" id="GO:0046872">
    <property type="term" value="F:metal ion binding"/>
    <property type="evidence" value="ECO:0007669"/>
    <property type="project" value="UniProtKB-KW"/>
</dbReference>
<dbReference type="PANTHER" id="PTHR45868">
    <property type="entry name" value="HEAVY METAL-ASSOCIATED ISOPRENYLATED PLANT PROTEIN 33-RELATED"/>
    <property type="match status" value="1"/>
</dbReference>
<dbReference type="GO" id="GO:0009626">
    <property type="term" value="P:plant-type hypersensitive response"/>
    <property type="evidence" value="ECO:0007669"/>
    <property type="project" value="UniProtKB-KW"/>
</dbReference>
<keyword evidence="4" id="KW-0636">Prenylation</keyword>
<dbReference type="PANTHER" id="PTHR45868:SF80">
    <property type="entry name" value="F15K9.8-RELATED"/>
    <property type="match status" value="1"/>
</dbReference>
<dbReference type="InterPro" id="IPR036163">
    <property type="entry name" value="HMA_dom_sf"/>
</dbReference>
<feature type="compositionally biased region" description="Basic and acidic residues" evidence="6">
    <location>
        <begin position="74"/>
        <end position="90"/>
    </location>
</feature>
<evidence type="ECO:0000256" key="1">
    <source>
        <dbReference type="ARBA" id="ARBA00004170"/>
    </source>
</evidence>
<comment type="subcellular location">
    <subcellularLocation>
        <location evidence="1">Membrane</location>
        <topology evidence="1">Peripheral membrane protein</topology>
    </subcellularLocation>
</comment>
<keyword evidence="9" id="KW-1185">Reference proteome</keyword>
<dbReference type="PROSITE" id="PS50846">
    <property type="entry name" value="HMA_2"/>
    <property type="match status" value="1"/>
</dbReference>
<dbReference type="AlphaFoldDB" id="A0A8S0PCP1"/>
<evidence type="ECO:0000256" key="5">
    <source>
        <dbReference type="ARBA" id="ARBA00024045"/>
    </source>
</evidence>
<evidence type="ECO:0000256" key="4">
    <source>
        <dbReference type="ARBA" id="ARBA00023289"/>
    </source>
</evidence>
<organism evidence="8 9">
    <name type="scientific">Olea europaea subsp. europaea</name>
    <dbReference type="NCBI Taxonomy" id="158383"/>
    <lineage>
        <taxon>Eukaryota</taxon>
        <taxon>Viridiplantae</taxon>
        <taxon>Streptophyta</taxon>
        <taxon>Embryophyta</taxon>
        <taxon>Tracheophyta</taxon>
        <taxon>Spermatophyta</taxon>
        <taxon>Magnoliopsida</taxon>
        <taxon>eudicotyledons</taxon>
        <taxon>Gunneridae</taxon>
        <taxon>Pentapetalae</taxon>
        <taxon>asterids</taxon>
        <taxon>lamiids</taxon>
        <taxon>Lamiales</taxon>
        <taxon>Oleaceae</taxon>
        <taxon>Oleeae</taxon>
        <taxon>Olea</taxon>
    </lineage>
</organism>
<evidence type="ECO:0000256" key="3">
    <source>
        <dbReference type="ARBA" id="ARBA00022723"/>
    </source>
</evidence>
<dbReference type="SUPFAM" id="SSF55008">
    <property type="entry name" value="HMA, heavy metal-associated domain"/>
    <property type="match status" value="1"/>
</dbReference>
<evidence type="ECO:0000313" key="8">
    <source>
        <dbReference type="EMBL" id="CAA2935109.1"/>
    </source>
</evidence>
<feature type="region of interest" description="Disordered" evidence="6">
    <location>
        <begin position="212"/>
        <end position="232"/>
    </location>
</feature>
<dbReference type="Pfam" id="PF00403">
    <property type="entry name" value="HMA"/>
    <property type="match status" value="1"/>
</dbReference>
<proteinExistence type="inferred from homology"/>
<evidence type="ECO:0000256" key="6">
    <source>
        <dbReference type="SAM" id="MobiDB-lite"/>
    </source>
</evidence>
<comment type="similarity">
    <text evidence="5">Belongs to the HIPP family.</text>
</comment>
<dbReference type="GO" id="GO:0016020">
    <property type="term" value="C:membrane"/>
    <property type="evidence" value="ECO:0007669"/>
    <property type="project" value="UniProtKB-SubCell"/>
</dbReference>
<reference evidence="8 9" key="1">
    <citation type="submission" date="2019-12" db="EMBL/GenBank/DDBJ databases">
        <authorList>
            <person name="Alioto T."/>
            <person name="Alioto T."/>
            <person name="Gomez Garrido J."/>
        </authorList>
    </citation>
    <scope>NUCLEOTIDE SEQUENCE [LARGE SCALE GENOMIC DNA]</scope>
</reference>
<dbReference type="OrthoDB" id="912363at2759"/>
<feature type="region of interest" description="Disordered" evidence="6">
    <location>
        <begin position="72"/>
        <end position="100"/>
    </location>
</feature>
<name>A0A8S0PCP1_OLEEU</name>
<comment type="caution">
    <text evidence="8">The sequence shown here is derived from an EMBL/GenBank/DDBJ whole genome shotgun (WGS) entry which is preliminary data.</text>
</comment>
<feature type="domain" description="HMA" evidence="7">
    <location>
        <begin position="8"/>
        <end position="71"/>
    </location>
</feature>
<keyword evidence="2" id="KW-0488">Methylation</keyword>